<gene>
    <name evidence="3" type="ORF">FCL54_02675</name>
</gene>
<keyword evidence="2" id="KW-0472">Membrane</keyword>
<keyword evidence="2" id="KW-0812">Transmembrane</keyword>
<dbReference type="Proteomes" id="UP000308230">
    <property type="component" value="Unassembled WGS sequence"/>
</dbReference>
<evidence type="ECO:0000313" key="4">
    <source>
        <dbReference type="Proteomes" id="UP000308230"/>
    </source>
</evidence>
<organism evidence="3 4">
    <name type="scientific">Exobacillus caeni</name>
    <dbReference type="NCBI Taxonomy" id="2574798"/>
    <lineage>
        <taxon>Bacteria</taxon>
        <taxon>Bacillati</taxon>
        <taxon>Bacillota</taxon>
        <taxon>Bacilli</taxon>
        <taxon>Bacillales</taxon>
        <taxon>Guptibacillaceae</taxon>
        <taxon>Exobacillus</taxon>
    </lineage>
</organism>
<reference evidence="3 4" key="1">
    <citation type="submission" date="2019-04" db="EMBL/GenBank/DDBJ databases">
        <title>Bacillus caeni sp. nov., a bacterium isolated from mangrove sediment.</title>
        <authorList>
            <person name="Huang H."/>
            <person name="Mo K."/>
            <person name="Hu Y."/>
        </authorList>
    </citation>
    <scope>NUCLEOTIDE SEQUENCE [LARGE SCALE GENOMIC DNA]</scope>
    <source>
        <strain evidence="3 4">HB172195</strain>
    </source>
</reference>
<keyword evidence="2" id="KW-1133">Transmembrane helix</keyword>
<evidence type="ECO:0000256" key="1">
    <source>
        <dbReference type="SAM" id="MobiDB-lite"/>
    </source>
</evidence>
<feature type="transmembrane region" description="Helical" evidence="2">
    <location>
        <begin position="44"/>
        <end position="65"/>
    </location>
</feature>
<comment type="caution">
    <text evidence="3">The sequence shown here is derived from an EMBL/GenBank/DDBJ whole genome shotgun (WGS) entry which is preliminary data.</text>
</comment>
<sequence>MIISTLILVPLLLLFPFGQDKKARLILGGCSVLLSGLFLALTTIYSVWMSIILLFAAVFSISYLYTKHYNFNHAAIAGEENSLLVYKTENHFSESRNDISSKEDDDLAYHQNETGSSDYQEEDFEYRNDKRDRSLESITLEELEELEELTLNDSQELDLEESEITEKTQKEDGYDLTGIEEGVTVFETDEKEKADPEEMTREEVMRLLFEENDNWIVEEEKVNHKVDKKRTEQSKPVGEIEKLEELSF</sequence>
<keyword evidence="4" id="KW-1185">Reference proteome</keyword>
<dbReference type="AlphaFoldDB" id="A0A5R9F9P7"/>
<name>A0A5R9F9P7_9BACL</name>
<dbReference type="RefSeq" id="WP_138122868.1">
    <property type="nucleotide sequence ID" value="NZ_SWLG01000001.1"/>
</dbReference>
<protein>
    <submittedName>
        <fullName evidence="3">Uncharacterized protein</fullName>
    </submittedName>
</protein>
<accession>A0A5R9F9P7</accession>
<feature type="region of interest" description="Disordered" evidence="1">
    <location>
        <begin position="95"/>
        <end position="126"/>
    </location>
</feature>
<dbReference type="EMBL" id="SWLG01000001">
    <property type="protein sequence ID" value="TLS39229.1"/>
    <property type="molecule type" value="Genomic_DNA"/>
</dbReference>
<evidence type="ECO:0000313" key="3">
    <source>
        <dbReference type="EMBL" id="TLS39229.1"/>
    </source>
</evidence>
<feature type="region of interest" description="Disordered" evidence="1">
    <location>
        <begin position="227"/>
        <end position="248"/>
    </location>
</feature>
<evidence type="ECO:0000256" key="2">
    <source>
        <dbReference type="SAM" id="Phobius"/>
    </source>
</evidence>
<proteinExistence type="predicted"/>